<evidence type="ECO:0000313" key="2">
    <source>
        <dbReference type="Proteomes" id="UP000221961"/>
    </source>
</evidence>
<accession>A0A291RNX9</accession>
<dbReference type="AlphaFoldDB" id="A0A291RNX9"/>
<evidence type="ECO:0000313" key="1">
    <source>
        <dbReference type="EMBL" id="ATL69057.1"/>
    </source>
</evidence>
<organism evidence="1 2">
    <name type="scientific">Nocardia terpenica</name>
    <dbReference type="NCBI Taxonomy" id="455432"/>
    <lineage>
        <taxon>Bacteria</taxon>
        <taxon>Bacillati</taxon>
        <taxon>Actinomycetota</taxon>
        <taxon>Actinomycetes</taxon>
        <taxon>Mycobacteriales</taxon>
        <taxon>Nocardiaceae</taxon>
        <taxon>Nocardia</taxon>
    </lineage>
</organism>
<protein>
    <submittedName>
        <fullName evidence="1">Uncharacterized protein</fullName>
    </submittedName>
</protein>
<name>A0A291RNX9_9NOCA</name>
<dbReference type="EMBL" id="CP023778">
    <property type="protein sequence ID" value="ATL69057.1"/>
    <property type="molecule type" value="Genomic_DNA"/>
</dbReference>
<dbReference type="KEGG" id="ntp:CRH09_25655"/>
<reference evidence="1 2" key="1">
    <citation type="submission" date="2017-10" db="EMBL/GenBank/DDBJ databases">
        <title>Comparative genomics between pathogenic Norcardia.</title>
        <authorList>
            <person name="Zeng L."/>
        </authorList>
    </citation>
    <scope>NUCLEOTIDE SEQUENCE [LARGE SCALE GENOMIC DNA]</scope>
    <source>
        <strain evidence="1 2">NC_YFY_NT001</strain>
    </source>
</reference>
<gene>
    <name evidence="1" type="ORF">CRH09_25655</name>
</gene>
<proteinExistence type="predicted"/>
<dbReference type="Proteomes" id="UP000221961">
    <property type="component" value="Chromosome"/>
</dbReference>
<sequence>MSLADVEVAVYDQVVRYRHDHGIAAFAEATNLVVVRAGLVDAIQMSHALGQLVRAELARRALVTPAVLNIGTGTITFITEGAGSDSRPVRFFTVPHPHVHAIRTATGSPIVLPGPADDLHVWRDPPTGTLRPEFRVVESITCEAAAQVWRRTVRRSCLRAASEGPGELGS</sequence>